<dbReference type="Proteomes" id="UP001597467">
    <property type="component" value="Unassembled WGS sequence"/>
</dbReference>
<evidence type="ECO:0000256" key="1">
    <source>
        <dbReference type="SAM" id="Phobius"/>
    </source>
</evidence>
<evidence type="ECO:0000313" key="2">
    <source>
        <dbReference type="EMBL" id="MFD2543727.1"/>
    </source>
</evidence>
<feature type="transmembrane region" description="Helical" evidence="1">
    <location>
        <begin position="208"/>
        <end position="230"/>
    </location>
</feature>
<keyword evidence="1" id="KW-1133">Transmembrane helix</keyword>
<keyword evidence="1" id="KW-0472">Membrane</keyword>
<accession>A0ABW5K484</accession>
<keyword evidence="3" id="KW-1185">Reference proteome</keyword>
<sequence>MKISIDIKHLIFIFIGFVLFTIIGTVSHEYGHIIVAKSLGYETTLHYGSMNYDNSSFQKNIIEIYDQNKTEIKNGTEFKQKTEYENGVKKLTNDILLVRIGGPLQTVITGIIGLIILFWRRKKINEFGLKLFDWLAVFLSLFWLREAFNLTMSIGIELIKPDGSYFGGDEKRISELLNIWSGTVSCILGIIGLFISIFIIFRIVPKHLRLTFIVGGFLGGIFGFILWMNILGPKILP</sequence>
<evidence type="ECO:0008006" key="4">
    <source>
        <dbReference type="Google" id="ProtNLM"/>
    </source>
</evidence>
<evidence type="ECO:0000313" key="3">
    <source>
        <dbReference type="Proteomes" id="UP001597467"/>
    </source>
</evidence>
<feature type="transmembrane region" description="Helical" evidence="1">
    <location>
        <begin position="179"/>
        <end position="201"/>
    </location>
</feature>
<feature type="transmembrane region" description="Helical" evidence="1">
    <location>
        <begin position="7"/>
        <end position="26"/>
    </location>
</feature>
<organism evidence="2 3">
    <name type="scientific">Lacinutrix gracilariae</name>
    <dbReference type="NCBI Taxonomy" id="1747198"/>
    <lineage>
        <taxon>Bacteria</taxon>
        <taxon>Pseudomonadati</taxon>
        <taxon>Bacteroidota</taxon>
        <taxon>Flavobacteriia</taxon>
        <taxon>Flavobacteriales</taxon>
        <taxon>Flavobacteriaceae</taxon>
        <taxon>Lacinutrix</taxon>
    </lineage>
</organism>
<protein>
    <recommendedName>
        <fullName evidence="4">Peptidase M50 domain-containing protein</fullName>
    </recommendedName>
</protein>
<name>A0ABW5K484_9FLAO</name>
<feature type="transmembrane region" description="Helical" evidence="1">
    <location>
        <begin position="96"/>
        <end position="119"/>
    </location>
</feature>
<keyword evidence="1" id="KW-0812">Transmembrane</keyword>
<comment type="caution">
    <text evidence="2">The sequence shown here is derived from an EMBL/GenBank/DDBJ whole genome shotgun (WGS) entry which is preliminary data.</text>
</comment>
<dbReference type="RefSeq" id="WP_379905926.1">
    <property type="nucleotide sequence ID" value="NZ_JBHULM010000025.1"/>
</dbReference>
<feature type="transmembrane region" description="Helical" evidence="1">
    <location>
        <begin position="131"/>
        <end position="159"/>
    </location>
</feature>
<proteinExistence type="predicted"/>
<gene>
    <name evidence="2" type="ORF">ACFSSB_15455</name>
</gene>
<reference evidence="3" key="1">
    <citation type="journal article" date="2019" name="Int. J. Syst. Evol. Microbiol.">
        <title>The Global Catalogue of Microorganisms (GCM) 10K type strain sequencing project: providing services to taxonomists for standard genome sequencing and annotation.</title>
        <authorList>
            <consortium name="The Broad Institute Genomics Platform"/>
            <consortium name="The Broad Institute Genome Sequencing Center for Infectious Disease"/>
            <person name="Wu L."/>
            <person name="Ma J."/>
        </authorList>
    </citation>
    <scope>NUCLEOTIDE SEQUENCE [LARGE SCALE GENOMIC DNA]</scope>
    <source>
        <strain evidence="3">KCTC 42808</strain>
    </source>
</reference>
<dbReference type="EMBL" id="JBHULM010000025">
    <property type="protein sequence ID" value="MFD2543727.1"/>
    <property type="molecule type" value="Genomic_DNA"/>
</dbReference>